<dbReference type="Gene3D" id="2.60.300.12">
    <property type="entry name" value="HesB-like domain"/>
    <property type="match status" value="1"/>
</dbReference>
<dbReference type="EMBL" id="CP013659">
    <property type="protein sequence ID" value="ALS76589.1"/>
    <property type="molecule type" value="Genomic_DNA"/>
</dbReference>
<dbReference type="Proteomes" id="UP000067683">
    <property type="component" value="Chromosome"/>
</dbReference>
<evidence type="ECO:0000313" key="2">
    <source>
        <dbReference type="EMBL" id="ALS76589.1"/>
    </source>
</evidence>
<gene>
    <name evidence="2" type="ORF">AUC31_15845</name>
</gene>
<keyword evidence="3" id="KW-1185">Reference proteome</keyword>
<evidence type="ECO:0000313" key="3">
    <source>
        <dbReference type="Proteomes" id="UP000067683"/>
    </source>
</evidence>
<organism evidence="2 3">
    <name type="scientific">Planococcus rifietoensis</name>
    <dbReference type="NCBI Taxonomy" id="200991"/>
    <lineage>
        <taxon>Bacteria</taxon>
        <taxon>Bacillati</taxon>
        <taxon>Bacillota</taxon>
        <taxon>Bacilli</taxon>
        <taxon>Bacillales</taxon>
        <taxon>Caryophanaceae</taxon>
        <taxon>Planococcus</taxon>
    </lineage>
</organism>
<sequence>MMITDEAKNYIQSILEEQQTENLRLYAVAGCCGPQIGLSLDAPEQTDELIDVNGIRVAVAPDAKEMAEELALDFDTQGEQGGLVMIGAPTGC</sequence>
<dbReference type="KEGG" id="prt:AUC31_15845"/>
<proteinExistence type="predicted"/>
<dbReference type="RefSeq" id="WP_058383291.1">
    <property type="nucleotide sequence ID" value="NZ_CP013659.2"/>
</dbReference>
<dbReference type="InterPro" id="IPR000361">
    <property type="entry name" value="ATAP_core_dom"/>
</dbReference>
<dbReference type="AlphaFoldDB" id="A0A0U2YUS5"/>
<dbReference type="SUPFAM" id="SSF89360">
    <property type="entry name" value="HesB-like domain"/>
    <property type="match status" value="1"/>
</dbReference>
<protein>
    <recommendedName>
        <fullName evidence="1">Core domain-containing protein</fullName>
    </recommendedName>
</protein>
<name>A0A0U2YUS5_9BACL</name>
<dbReference type="STRING" id="200991.AUC31_15845"/>
<evidence type="ECO:0000259" key="1">
    <source>
        <dbReference type="Pfam" id="PF01521"/>
    </source>
</evidence>
<accession>A0A0U2YUS5</accession>
<dbReference type="InterPro" id="IPR035903">
    <property type="entry name" value="HesB-like_dom_sf"/>
</dbReference>
<feature type="domain" description="Core" evidence="1">
    <location>
        <begin position="3"/>
        <end position="83"/>
    </location>
</feature>
<dbReference type="Pfam" id="PF01521">
    <property type="entry name" value="Fe-S_biosyn"/>
    <property type="match status" value="1"/>
</dbReference>
<reference evidence="2" key="1">
    <citation type="submission" date="2016-01" db="EMBL/GenBank/DDBJ databases">
        <title>Complete genome of Planococcus rifietoensis type strain M8.</title>
        <authorList>
            <person name="See-Too W.S."/>
        </authorList>
    </citation>
    <scope>NUCLEOTIDE SEQUENCE [LARGE SCALE GENOMIC DNA]</scope>
    <source>
        <strain evidence="2">M8</strain>
    </source>
</reference>